<comment type="caution">
    <text evidence="1">The sequence shown here is derived from an EMBL/GenBank/DDBJ whole genome shotgun (WGS) entry which is preliminary data.</text>
</comment>
<dbReference type="Proteomes" id="UP000316096">
    <property type="component" value="Unassembled WGS sequence"/>
</dbReference>
<reference evidence="1 2" key="1">
    <citation type="submission" date="2019-06" db="EMBL/GenBank/DDBJ databases">
        <title>Sequencing the genomes of 1000 actinobacteria strains.</title>
        <authorList>
            <person name="Klenk H.-P."/>
        </authorList>
    </citation>
    <scope>NUCLEOTIDE SEQUENCE [LARGE SCALE GENOMIC DNA]</scope>
    <source>
        <strain evidence="1 2">DSM 102200</strain>
    </source>
</reference>
<protein>
    <recommendedName>
        <fullName evidence="3">Thioesterase superfamily protein</fullName>
    </recommendedName>
</protein>
<dbReference type="EMBL" id="VFOZ01000001">
    <property type="protein sequence ID" value="TQL99923.1"/>
    <property type="molecule type" value="Genomic_DNA"/>
</dbReference>
<dbReference type="InterPro" id="IPR029069">
    <property type="entry name" value="HotDog_dom_sf"/>
</dbReference>
<evidence type="ECO:0000313" key="2">
    <source>
        <dbReference type="Proteomes" id="UP000316096"/>
    </source>
</evidence>
<evidence type="ECO:0000313" key="1">
    <source>
        <dbReference type="EMBL" id="TQL99923.1"/>
    </source>
</evidence>
<keyword evidence="2" id="KW-1185">Reference proteome</keyword>
<dbReference type="Gene3D" id="3.10.129.10">
    <property type="entry name" value="Hotdog Thioesterase"/>
    <property type="match status" value="1"/>
</dbReference>
<dbReference type="SUPFAM" id="SSF54637">
    <property type="entry name" value="Thioesterase/thiol ester dehydrase-isomerase"/>
    <property type="match status" value="1"/>
</dbReference>
<proteinExistence type="predicted"/>
<accession>A0A543CS35</accession>
<organism evidence="1 2">
    <name type="scientific">Actinoallomurus bryophytorum</name>
    <dbReference type="NCBI Taxonomy" id="1490222"/>
    <lineage>
        <taxon>Bacteria</taxon>
        <taxon>Bacillati</taxon>
        <taxon>Actinomycetota</taxon>
        <taxon>Actinomycetes</taxon>
        <taxon>Streptosporangiales</taxon>
        <taxon>Thermomonosporaceae</taxon>
        <taxon>Actinoallomurus</taxon>
    </lineage>
</organism>
<evidence type="ECO:0008006" key="3">
    <source>
        <dbReference type="Google" id="ProtNLM"/>
    </source>
</evidence>
<name>A0A543CS35_9ACTN</name>
<dbReference type="AlphaFoldDB" id="A0A543CS35"/>
<gene>
    <name evidence="1" type="ORF">FB559_5625</name>
</gene>
<sequence>MCGLVAGCLDGPVRVTLRRPPPLATPMTVEPAGEGSVHVLHGGALVAEAASVPDGPAPRIPGTVSMAEARAAEGRARYFQDPAYPACFVCGTDRRPGDGLRILPGPVTGGVLWAAPWTPDASTGDGSGSVRPEIAWAALDCPSGIAAAEADDIGPDTAILLGRMTAGPAALPTVGDECQVIGWPIGRDGRKLTAGSALLGSDGEVLAVAETVWITVPRPVTGEGAS</sequence>